<keyword evidence="2" id="KW-0472">Membrane</keyword>
<evidence type="ECO:0000259" key="5">
    <source>
        <dbReference type="Pfam" id="PF04355"/>
    </source>
</evidence>
<feature type="domain" description="Outer membrane protein assembly factor BamE" evidence="5">
    <location>
        <begin position="113"/>
        <end position="166"/>
    </location>
</feature>
<organism evidence="7 8">
    <name type="scientific">Pseudomonas triclosanedens</name>
    <dbReference type="NCBI Taxonomy" id="2961893"/>
    <lineage>
        <taxon>Bacteria</taxon>
        <taxon>Pseudomonadati</taxon>
        <taxon>Pseudomonadota</taxon>
        <taxon>Gammaproteobacteria</taxon>
        <taxon>Pseudomonadales</taxon>
        <taxon>Pseudomonadaceae</taxon>
        <taxon>Pseudomonas</taxon>
    </lineage>
</organism>
<evidence type="ECO:0000259" key="6">
    <source>
        <dbReference type="Pfam" id="PF13511"/>
    </source>
</evidence>
<reference evidence="7" key="1">
    <citation type="submission" date="2022-11" db="EMBL/GenBank/DDBJ databases">
        <title>Pseudomonas triclosanedens sp. nov., a triclosan degrader isolated from activated sludge.</title>
        <authorList>
            <person name="Yin Y."/>
            <person name="Lu Z."/>
        </authorList>
    </citation>
    <scope>NUCLEOTIDE SEQUENCE</scope>
    <source>
        <strain evidence="7">ZM23</strain>
    </source>
</reference>
<dbReference type="Pfam" id="PF04355">
    <property type="entry name" value="BamE"/>
    <property type="match status" value="1"/>
</dbReference>
<dbReference type="Pfam" id="PF13511">
    <property type="entry name" value="DUF4124"/>
    <property type="match status" value="1"/>
</dbReference>
<dbReference type="Gene3D" id="3.30.1450.10">
    <property type="match status" value="1"/>
</dbReference>
<evidence type="ECO:0000313" key="7">
    <source>
        <dbReference type="EMBL" id="WAI51489.1"/>
    </source>
</evidence>
<protein>
    <submittedName>
        <fullName evidence="7">Outer membrane protein assembly factor BamE</fullName>
    </submittedName>
</protein>
<keyword evidence="1 4" id="KW-0732">Signal</keyword>
<evidence type="ECO:0000256" key="3">
    <source>
        <dbReference type="SAM" id="MobiDB-lite"/>
    </source>
</evidence>
<accession>A0ABY7A5W1</accession>
<proteinExistence type="predicted"/>
<feature type="domain" description="DUF4124" evidence="6">
    <location>
        <begin position="10"/>
        <end position="50"/>
    </location>
</feature>
<sequence>MRPGIAFLTLFIMLPTSEAATVFRCTNEAGKITFSQYGCTPNQHQNIQEAFNPSPGTGTPVPMAKVKPASGPATRPKGGHGKSNEVVVVGEHQNECGNRVVGGERRKAIIEGRIKAGMTRSDVESALGRPDTISQQNGSTHFHYKADKQRGRGARTVSFDEDGCVIGKKKR</sequence>
<dbReference type="InterPro" id="IPR007450">
    <property type="entry name" value="BamE_dom"/>
</dbReference>
<dbReference type="Proteomes" id="UP001163624">
    <property type="component" value="Chromosome"/>
</dbReference>
<evidence type="ECO:0000313" key="8">
    <source>
        <dbReference type="Proteomes" id="UP001163624"/>
    </source>
</evidence>
<dbReference type="RefSeq" id="WP_254471948.1">
    <property type="nucleotide sequence ID" value="NZ_CP113432.1"/>
</dbReference>
<dbReference type="InterPro" id="IPR025392">
    <property type="entry name" value="DUF4124"/>
</dbReference>
<dbReference type="InterPro" id="IPR037873">
    <property type="entry name" value="BamE-like"/>
</dbReference>
<keyword evidence="8" id="KW-1185">Reference proteome</keyword>
<feature type="chain" id="PRO_5047391049" evidence="4">
    <location>
        <begin position="20"/>
        <end position="171"/>
    </location>
</feature>
<dbReference type="EMBL" id="CP113432">
    <property type="protein sequence ID" value="WAI51489.1"/>
    <property type="molecule type" value="Genomic_DNA"/>
</dbReference>
<evidence type="ECO:0000256" key="1">
    <source>
        <dbReference type="ARBA" id="ARBA00022729"/>
    </source>
</evidence>
<evidence type="ECO:0000256" key="2">
    <source>
        <dbReference type="ARBA" id="ARBA00023136"/>
    </source>
</evidence>
<evidence type="ECO:0000256" key="4">
    <source>
        <dbReference type="SAM" id="SignalP"/>
    </source>
</evidence>
<name>A0ABY7A5W1_9PSED</name>
<gene>
    <name evidence="7" type="primary">bamE</name>
    <name evidence="7" type="ORF">OU419_09650</name>
</gene>
<feature type="region of interest" description="Disordered" evidence="3">
    <location>
        <begin position="50"/>
        <end position="83"/>
    </location>
</feature>
<feature type="signal peptide" evidence="4">
    <location>
        <begin position="1"/>
        <end position="19"/>
    </location>
</feature>